<dbReference type="Pfam" id="PF14016">
    <property type="entry name" value="DUF4232"/>
    <property type="match status" value="1"/>
</dbReference>
<feature type="region of interest" description="Disordered" evidence="1">
    <location>
        <begin position="25"/>
        <end position="58"/>
    </location>
</feature>
<name>A0A4R0HDP9_9ACTN</name>
<evidence type="ECO:0000256" key="1">
    <source>
        <dbReference type="SAM" id="MobiDB-lite"/>
    </source>
</evidence>
<feature type="domain" description="DUF4232" evidence="3">
    <location>
        <begin position="54"/>
        <end position="185"/>
    </location>
</feature>
<evidence type="ECO:0000313" key="5">
    <source>
        <dbReference type="Proteomes" id="UP000292346"/>
    </source>
</evidence>
<keyword evidence="5" id="KW-1185">Reference proteome</keyword>
<dbReference type="Proteomes" id="UP000292346">
    <property type="component" value="Unassembled WGS sequence"/>
</dbReference>
<comment type="caution">
    <text evidence="4">The sequence shown here is derived from an EMBL/GenBank/DDBJ whole genome shotgun (WGS) entry which is preliminary data.</text>
</comment>
<evidence type="ECO:0000313" key="4">
    <source>
        <dbReference type="EMBL" id="TCC05839.1"/>
    </source>
</evidence>
<dbReference type="RefSeq" id="WP_131342763.1">
    <property type="nucleotide sequence ID" value="NZ_SJJZ01000003.1"/>
</dbReference>
<organism evidence="4 5">
    <name type="scientific">Kribbella soli</name>
    <dbReference type="NCBI Taxonomy" id="1124743"/>
    <lineage>
        <taxon>Bacteria</taxon>
        <taxon>Bacillati</taxon>
        <taxon>Actinomycetota</taxon>
        <taxon>Actinomycetes</taxon>
        <taxon>Propionibacteriales</taxon>
        <taxon>Kribbellaceae</taxon>
        <taxon>Kribbella</taxon>
    </lineage>
</organism>
<proteinExistence type="predicted"/>
<keyword evidence="2" id="KW-0732">Signal</keyword>
<gene>
    <name evidence="4" type="ORF">E0H45_27980</name>
</gene>
<accession>A0A4R0HDP9</accession>
<protein>
    <submittedName>
        <fullName evidence="4">DUF4232 domain-containing protein</fullName>
    </submittedName>
</protein>
<feature type="signal peptide" evidence="2">
    <location>
        <begin position="1"/>
        <end position="23"/>
    </location>
</feature>
<dbReference type="EMBL" id="SJJZ01000003">
    <property type="protein sequence ID" value="TCC05839.1"/>
    <property type="molecule type" value="Genomic_DNA"/>
</dbReference>
<feature type="compositionally biased region" description="Pro residues" evidence="1">
    <location>
        <begin position="44"/>
        <end position="54"/>
    </location>
</feature>
<evidence type="ECO:0000256" key="2">
    <source>
        <dbReference type="SAM" id="SignalP"/>
    </source>
</evidence>
<dbReference type="PROSITE" id="PS51257">
    <property type="entry name" value="PROKAR_LIPOPROTEIN"/>
    <property type="match status" value="1"/>
</dbReference>
<evidence type="ECO:0000259" key="3">
    <source>
        <dbReference type="Pfam" id="PF14016"/>
    </source>
</evidence>
<dbReference type="OrthoDB" id="3827416at2"/>
<feature type="chain" id="PRO_5020786530" evidence="2">
    <location>
        <begin position="24"/>
        <end position="191"/>
    </location>
</feature>
<dbReference type="AlphaFoldDB" id="A0A4R0HDP9"/>
<reference evidence="4 5" key="1">
    <citation type="submission" date="2019-02" db="EMBL/GenBank/DDBJ databases">
        <title>Kribbella capetownensis sp. nov. and Kribbella speibonae sp. nov., isolated from soil.</title>
        <authorList>
            <person name="Curtis S.M."/>
            <person name="Norton I."/>
            <person name="Everest G.J."/>
            <person name="Meyers P.R."/>
        </authorList>
    </citation>
    <scope>NUCLEOTIDE SEQUENCE [LARGE SCALE GENOMIC DNA]</scope>
    <source>
        <strain evidence="4 5">KCTC 29219</strain>
    </source>
</reference>
<sequence>MSYRGWVGLVGGLLLLAGCGTEAAGSGAVGGGPTSPRASTPTVAPTPTPPPPTCPASGAMITVGPVEPALGHRAVVLKLTNCRTAPITVNGYPDVAVLNARRRTMNVTIAHGTSYMARDPGPTQIRLDKGESALAAVSWSSTVEVAEDKASGTYLAVARHRGERPVIRPVDTDLGTTAKVTLTAWCLKFPN</sequence>
<dbReference type="InterPro" id="IPR025326">
    <property type="entry name" value="DUF4232"/>
</dbReference>
<feature type="compositionally biased region" description="Low complexity" evidence="1">
    <location>
        <begin position="34"/>
        <end position="43"/>
    </location>
</feature>